<evidence type="ECO:0008006" key="4">
    <source>
        <dbReference type="Google" id="ProtNLM"/>
    </source>
</evidence>
<dbReference type="Proteomes" id="UP001529491">
    <property type="component" value="Chromosome"/>
</dbReference>
<gene>
    <name evidence="2" type="ORF">RGE70_18225</name>
</gene>
<feature type="chain" id="PRO_5045780883" description="Lipoprotein" evidence="1">
    <location>
        <begin position="26"/>
        <end position="269"/>
    </location>
</feature>
<keyword evidence="1" id="KW-0732">Signal</keyword>
<accession>A0ABZ0JY02</accession>
<feature type="signal peptide" evidence="1">
    <location>
        <begin position="1"/>
        <end position="25"/>
    </location>
</feature>
<evidence type="ECO:0000256" key="1">
    <source>
        <dbReference type="SAM" id="SignalP"/>
    </source>
</evidence>
<sequence length="269" mass="27740">MKLLSSLFAAAITLTLSGCIINVNADHGGPMEHQKKQLQLNAADIDTFTANTGAGELIILGVDGLSEINVTADIYTYGDNEANLVLKKQGRKAKLIAEFDSNIHFNRSPYIDLTIKVPATMMLALEDGSGDIEINGVTANINLDDGSGSLLIKGGQDLNIVDGSGSISISNTTGKLNLDDGSGSINLNNIGGSTNINDGSGSIIVNNIGDNTNINDGSGDITVTNVNGHVVIDDGSGDIEVDNTKGLSIVEAGSGDLSIDNINGSVSMH</sequence>
<keyword evidence="3" id="KW-1185">Reference proteome</keyword>
<dbReference type="PROSITE" id="PS51257">
    <property type="entry name" value="PROKAR_LIPOPROTEIN"/>
    <property type="match status" value="1"/>
</dbReference>
<protein>
    <recommendedName>
        <fullName evidence="4">Lipoprotein</fullName>
    </recommendedName>
</protein>
<dbReference type="RefSeq" id="WP_310472814.1">
    <property type="nucleotide sequence ID" value="NZ_CP136522.1"/>
</dbReference>
<proteinExistence type="predicted"/>
<name>A0ABZ0JY02_9GAMM</name>
<dbReference type="EMBL" id="CP136522">
    <property type="protein sequence ID" value="WOT05190.1"/>
    <property type="molecule type" value="Genomic_DNA"/>
</dbReference>
<evidence type="ECO:0000313" key="2">
    <source>
        <dbReference type="EMBL" id="WOT05190.1"/>
    </source>
</evidence>
<organism evidence="2 3">
    <name type="scientific">Shewanella youngdeokensis</name>
    <dbReference type="NCBI Taxonomy" id="2999068"/>
    <lineage>
        <taxon>Bacteria</taxon>
        <taxon>Pseudomonadati</taxon>
        <taxon>Pseudomonadota</taxon>
        <taxon>Gammaproteobacteria</taxon>
        <taxon>Alteromonadales</taxon>
        <taxon>Shewanellaceae</taxon>
        <taxon>Shewanella</taxon>
    </lineage>
</organism>
<reference evidence="2 3" key="1">
    <citation type="submission" date="2023-10" db="EMBL/GenBank/DDBJ databases">
        <title>Complete genome sequence of Shewanella sp. DAU334.</title>
        <authorList>
            <person name="Lee Y.-S."/>
            <person name="Jeong H.-R."/>
            <person name="Hwang E.-J."/>
            <person name="Choi Y.-L."/>
            <person name="Kim G.-D."/>
        </authorList>
    </citation>
    <scope>NUCLEOTIDE SEQUENCE [LARGE SCALE GENOMIC DNA]</scope>
    <source>
        <strain evidence="2 3">DAU334</strain>
    </source>
</reference>
<evidence type="ECO:0000313" key="3">
    <source>
        <dbReference type="Proteomes" id="UP001529491"/>
    </source>
</evidence>